<evidence type="ECO:0000313" key="2">
    <source>
        <dbReference type="Proteomes" id="UP000443582"/>
    </source>
</evidence>
<dbReference type="Pfam" id="PF13487">
    <property type="entry name" value="HD_5"/>
    <property type="match status" value="1"/>
</dbReference>
<protein>
    <recommendedName>
        <fullName evidence="3">HD-GYP domain-containing protein</fullName>
    </recommendedName>
</protein>
<accession>A0ABY0IET1</accession>
<evidence type="ECO:0000313" key="1">
    <source>
        <dbReference type="EMBL" id="RZF21034.1"/>
    </source>
</evidence>
<dbReference type="EMBL" id="QDKL01000003">
    <property type="protein sequence ID" value="RZF21034.1"/>
    <property type="molecule type" value="Genomic_DNA"/>
</dbReference>
<keyword evidence="2" id="KW-1185">Reference proteome</keyword>
<sequence>MIAYFYIKLKSLKDIRTFPFTLYVYKEKENLYTEYLKANTPLTQDSYNLLKYIEDNKTGKIAIKLSQRMTYLATVGELSEYTPQEANQIREKINILKEHEKAVETNQKEARTRLPLRSVLTKAIDQDDFLPIILRAQKEISTFPVNLSHTISLARHFAMTHLDKDNLTNRIVALSFFFAKKLGIEDYKKQADLICASFLANIGLTSISPNIMHESFEEVTSDQREQYYKHVKVSRMLIEKSGVQLSEECKAIIDHHHEKHDGSGMPGQISQAGLSLESEILEFISHILEFSTGLINGEKSPLSSVVYMVDAQAGVGGLNTNYSDKIKPHITSVLSL</sequence>
<evidence type="ECO:0008006" key="3">
    <source>
        <dbReference type="Google" id="ProtNLM"/>
    </source>
</evidence>
<organism evidence="1 2">
    <name type="scientific">Halobacteriovorax vibrionivorans</name>
    <dbReference type="NCBI Taxonomy" id="2152716"/>
    <lineage>
        <taxon>Bacteria</taxon>
        <taxon>Pseudomonadati</taxon>
        <taxon>Bdellovibrionota</taxon>
        <taxon>Bacteriovoracia</taxon>
        <taxon>Bacteriovoracales</taxon>
        <taxon>Halobacteriovoraceae</taxon>
        <taxon>Halobacteriovorax</taxon>
    </lineage>
</organism>
<name>A0ABY0IET1_9BACT</name>
<gene>
    <name evidence="1" type="ORF">DAY19_13725</name>
</gene>
<reference evidence="2" key="1">
    <citation type="journal article" date="2019" name="Int. J. Syst. Evol. Microbiol.">
        <title>Halobacteriovorax valvorus sp. nov., a novel prokaryotic predator isolated from coastal seawater of China.</title>
        <authorList>
            <person name="Chen M.-X."/>
        </authorList>
    </citation>
    <scope>NUCLEOTIDE SEQUENCE [LARGE SCALE GENOMIC DNA]</scope>
    <source>
        <strain evidence="2">BL9</strain>
    </source>
</reference>
<comment type="caution">
    <text evidence="1">The sequence shown here is derived from an EMBL/GenBank/DDBJ whole genome shotgun (WGS) entry which is preliminary data.</text>
</comment>
<dbReference type="Proteomes" id="UP000443582">
    <property type="component" value="Unassembled WGS sequence"/>
</dbReference>
<proteinExistence type="predicted"/>
<dbReference type="RefSeq" id="WP_115363436.1">
    <property type="nucleotide sequence ID" value="NZ_QDKL01000003.1"/>
</dbReference>
<dbReference type="Gene3D" id="1.10.3210.10">
    <property type="entry name" value="Hypothetical protein af1432"/>
    <property type="match status" value="1"/>
</dbReference>